<dbReference type="InterPro" id="IPR036390">
    <property type="entry name" value="WH_DNA-bd_sf"/>
</dbReference>
<dbReference type="PROSITE" id="PS50931">
    <property type="entry name" value="HTH_LYSR"/>
    <property type="match status" value="1"/>
</dbReference>
<sequence length="296" mass="32862">MMSWQGIEEFVAVVETGSFTQAALRLQLSIAHVSRQIRSLEQRLNVALLYRTTRKVSLTQSGELFYQHCKGLIEGVHQAELAVRAFEQEPQGQLRITAPTYYGEQRLAPLVNDFLLRYPHVSVEYLFTNQQLDLIAEGIDLAIRLGSLQPHASLFAKQLATRQLKVCASSTYLTCHGEPQTLSALAEHNCLLGTLGFWRFRVQGKMHSLNVSGTLRCSSGVALLDAAKKGLGIVQLPDYYTDAGLASGELVELLKDYQIDNEGVWAIYPQQHQVSVNVRLLLQHLSEQLGVTAGVS</sequence>
<evidence type="ECO:0000256" key="4">
    <source>
        <dbReference type="ARBA" id="ARBA00023163"/>
    </source>
</evidence>
<dbReference type="InterPro" id="IPR058163">
    <property type="entry name" value="LysR-type_TF_proteobact-type"/>
</dbReference>
<dbReference type="Gene3D" id="1.10.10.10">
    <property type="entry name" value="Winged helix-like DNA-binding domain superfamily/Winged helix DNA-binding domain"/>
    <property type="match status" value="1"/>
</dbReference>
<dbReference type="EMBL" id="JBEQCT010000006">
    <property type="protein sequence ID" value="MFM2486084.1"/>
    <property type="molecule type" value="Genomic_DNA"/>
</dbReference>
<name>A0ABW9G9I6_9GAMM</name>
<evidence type="ECO:0000256" key="3">
    <source>
        <dbReference type="ARBA" id="ARBA00023125"/>
    </source>
</evidence>
<dbReference type="InterPro" id="IPR036388">
    <property type="entry name" value="WH-like_DNA-bd_sf"/>
</dbReference>
<keyword evidence="3" id="KW-0238">DNA-binding</keyword>
<dbReference type="Pfam" id="PF03466">
    <property type="entry name" value="LysR_substrate"/>
    <property type="match status" value="1"/>
</dbReference>
<comment type="caution">
    <text evidence="6">The sequence shown here is derived from an EMBL/GenBank/DDBJ whole genome shotgun (WGS) entry which is preliminary data.</text>
</comment>
<dbReference type="PANTHER" id="PTHR30537:SF10">
    <property type="entry name" value="TRANSCRIPTIONAL REGULATOR-RELATED"/>
    <property type="match status" value="1"/>
</dbReference>
<dbReference type="SUPFAM" id="SSF46785">
    <property type="entry name" value="Winged helix' DNA-binding domain"/>
    <property type="match status" value="1"/>
</dbReference>
<accession>A0ABW9G9I6</accession>
<evidence type="ECO:0000256" key="2">
    <source>
        <dbReference type="ARBA" id="ARBA00023015"/>
    </source>
</evidence>
<dbReference type="PANTHER" id="PTHR30537">
    <property type="entry name" value="HTH-TYPE TRANSCRIPTIONAL REGULATOR"/>
    <property type="match status" value="1"/>
</dbReference>
<proteinExistence type="inferred from homology"/>
<dbReference type="SUPFAM" id="SSF53850">
    <property type="entry name" value="Periplasmic binding protein-like II"/>
    <property type="match status" value="1"/>
</dbReference>
<dbReference type="Pfam" id="PF00126">
    <property type="entry name" value="HTH_1"/>
    <property type="match status" value="1"/>
</dbReference>
<dbReference type="RefSeq" id="WP_408624367.1">
    <property type="nucleotide sequence ID" value="NZ_JBEQCT010000006.1"/>
</dbReference>
<dbReference type="InterPro" id="IPR005119">
    <property type="entry name" value="LysR_subst-bd"/>
</dbReference>
<evidence type="ECO:0000256" key="1">
    <source>
        <dbReference type="ARBA" id="ARBA00009437"/>
    </source>
</evidence>
<protein>
    <submittedName>
        <fullName evidence="6">LysR substrate-binding domain-containing protein</fullName>
    </submittedName>
</protein>
<organism evidence="6 7">
    <name type="scientific">Celerinatantimonas yamalensis</name>
    <dbReference type="NCBI Taxonomy" id="559956"/>
    <lineage>
        <taxon>Bacteria</taxon>
        <taxon>Pseudomonadati</taxon>
        <taxon>Pseudomonadota</taxon>
        <taxon>Gammaproteobacteria</taxon>
        <taxon>Celerinatantimonadaceae</taxon>
        <taxon>Celerinatantimonas</taxon>
    </lineage>
</organism>
<dbReference type="Gene3D" id="3.40.190.290">
    <property type="match status" value="1"/>
</dbReference>
<gene>
    <name evidence="6" type="ORF">ABUE30_13615</name>
</gene>
<keyword evidence="7" id="KW-1185">Reference proteome</keyword>
<keyword evidence="4" id="KW-0804">Transcription</keyword>
<keyword evidence="2" id="KW-0805">Transcription regulation</keyword>
<evidence type="ECO:0000313" key="7">
    <source>
        <dbReference type="Proteomes" id="UP001629953"/>
    </source>
</evidence>
<evidence type="ECO:0000259" key="5">
    <source>
        <dbReference type="PROSITE" id="PS50931"/>
    </source>
</evidence>
<evidence type="ECO:0000313" key="6">
    <source>
        <dbReference type="EMBL" id="MFM2486084.1"/>
    </source>
</evidence>
<comment type="similarity">
    <text evidence="1">Belongs to the LysR transcriptional regulatory family.</text>
</comment>
<feature type="domain" description="HTH lysR-type" evidence="5">
    <location>
        <begin position="2"/>
        <end position="59"/>
    </location>
</feature>
<dbReference type="Proteomes" id="UP001629953">
    <property type="component" value="Unassembled WGS sequence"/>
</dbReference>
<reference evidence="6 7" key="1">
    <citation type="journal article" date="2013" name="Int. J. Syst. Evol. Microbiol.">
        <title>Celerinatantimonas yamalensis sp. nov., a cold-adapted diazotrophic bacterium from a cold permafrost brine.</title>
        <authorList>
            <person name="Shcherbakova V."/>
            <person name="Chuvilskaya N."/>
            <person name="Rivkina E."/>
            <person name="Demidov N."/>
            <person name="Uchaeva V."/>
            <person name="Suetin S."/>
            <person name="Suzina N."/>
            <person name="Gilichinsky D."/>
        </authorList>
    </citation>
    <scope>NUCLEOTIDE SEQUENCE [LARGE SCALE GENOMIC DNA]</scope>
    <source>
        <strain evidence="6 7">C7</strain>
    </source>
</reference>
<dbReference type="InterPro" id="IPR000847">
    <property type="entry name" value="LysR_HTH_N"/>
</dbReference>